<keyword evidence="2 3" id="KW-0732">Signal</keyword>
<evidence type="ECO:0000259" key="4">
    <source>
        <dbReference type="Pfam" id="PF09375"/>
    </source>
</evidence>
<dbReference type="InterPro" id="IPR034982">
    <property type="entry name" value="Imelysin-like_IrpA"/>
</dbReference>
<evidence type="ECO:0000256" key="3">
    <source>
        <dbReference type="SAM" id="SignalP"/>
    </source>
</evidence>
<reference evidence="5 6" key="1">
    <citation type="submission" date="2023-11" db="EMBL/GenBank/DDBJ databases">
        <title>MicrobeMod: A computational toolkit for identifying prokaryotic methylation and restriction-modification with nanopore sequencing.</title>
        <authorList>
            <person name="Crits-Christoph A."/>
            <person name="Kang S.C."/>
            <person name="Lee H."/>
            <person name="Ostrov N."/>
        </authorList>
    </citation>
    <scope>NUCLEOTIDE SEQUENCE [LARGE SCALE GENOMIC DNA]</scope>
    <source>
        <strain evidence="5 6">ATCC 49870</strain>
    </source>
</reference>
<dbReference type="Proteomes" id="UP001327459">
    <property type="component" value="Chromosome"/>
</dbReference>
<evidence type="ECO:0000313" key="5">
    <source>
        <dbReference type="EMBL" id="WQH15872.1"/>
    </source>
</evidence>
<dbReference type="RefSeq" id="WP_322520895.1">
    <property type="nucleotide sequence ID" value="NZ_CP140153.1"/>
</dbReference>
<accession>A0ABZ0YX38</accession>
<dbReference type="CDD" id="cd14658">
    <property type="entry name" value="Imelysin-like_IrpA"/>
    <property type="match status" value="1"/>
</dbReference>
<organism evidence="5 6">
    <name type="scientific">Guyparkeria halophila</name>
    <dbReference type="NCBI Taxonomy" id="47960"/>
    <lineage>
        <taxon>Bacteria</taxon>
        <taxon>Pseudomonadati</taxon>
        <taxon>Pseudomonadota</taxon>
        <taxon>Gammaproteobacteria</taxon>
        <taxon>Chromatiales</taxon>
        <taxon>Thioalkalibacteraceae</taxon>
        <taxon>Guyparkeria</taxon>
    </lineage>
</organism>
<feature type="signal peptide" evidence="3">
    <location>
        <begin position="1"/>
        <end position="31"/>
    </location>
</feature>
<comment type="subcellular location">
    <subcellularLocation>
        <location evidence="1">Cell envelope</location>
    </subcellularLocation>
</comment>
<dbReference type="InterPro" id="IPR038352">
    <property type="entry name" value="Imelysin_sf"/>
</dbReference>
<keyword evidence="6" id="KW-1185">Reference proteome</keyword>
<evidence type="ECO:0000256" key="1">
    <source>
        <dbReference type="ARBA" id="ARBA00004196"/>
    </source>
</evidence>
<protein>
    <submittedName>
        <fullName evidence="5">Imelysin family protein</fullName>
    </submittedName>
</protein>
<dbReference type="EMBL" id="CP140153">
    <property type="protein sequence ID" value="WQH15872.1"/>
    <property type="molecule type" value="Genomic_DNA"/>
</dbReference>
<name>A0ABZ0YX38_9GAMM</name>
<dbReference type="Pfam" id="PF09375">
    <property type="entry name" value="Peptidase_M75"/>
    <property type="match status" value="1"/>
</dbReference>
<dbReference type="Gene3D" id="1.20.1420.20">
    <property type="entry name" value="M75 peptidase, HXXE motif"/>
    <property type="match status" value="1"/>
</dbReference>
<evidence type="ECO:0000256" key="2">
    <source>
        <dbReference type="ARBA" id="ARBA00022729"/>
    </source>
</evidence>
<dbReference type="InterPro" id="IPR018976">
    <property type="entry name" value="Imelysin-like"/>
</dbReference>
<sequence length="381" mass="39896">MSILIHNTKTLRLTTLTLACGLALAAPGLQAAPGDRGDSGDWGNLGAETVLEHTATHVIARNYIRLADATERLAVQLAALEERPGAENVIAARAAWRAARADWETGEAHLFGPVDTDGHDPAMDSWPIDLRELAGLIDGDAPLDAAAVGGLDGDVKGFHAIEYLLWQQPVAEGRESAETAAARLGAAPRQRALLASLGADLDDHATAMADAWQGDDGHARQLAAAGTPDSRLYPAVRGALQELAEGMDAIADELAAAKLGEPLESGHPYGVESPYARNTRADMRHNVVGIRNLWLGSLDGIESGLGLRALVATNDADVEAVDRAFLLALGRIDAIGETADASGRFAFAEVVADGELGHKAQIRAAVDAVRQLQARLAGALE</sequence>
<evidence type="ECO:0000313" key="6">
    <source>
        <dbReference type="Proteomes" id="UP001327459"/>
    </source>
</evidence>
<feature type="domain" description="Imelysin-like" evidence="4">
    <location>
        <begin position="61"/>
        <end position="375"/>
    </location>
</feature>
<gene>
    <name evidence="5" type="ORF">SR882_08905</name>
</gene>
<feature type="chain" id="PRO_5046488473" evidence="3">
    <location>
        <begin position="32"/>
        <end position="381"/>
    </location>
</feature>
<proteinExistence type="predicted"/>